<dbReference type="AlphaFoldDB" id="G0UMI7"/>
<sequence length="130" mass="14232">MSVSCRAEATSPSPADTQSYVQAWGFDGSLRLCMFVCVCACRGAVALLSTCFCCINKYAPTAQHLSVDSSCLDDNEHNMMVKVSLSYLLILLIMFIIFFPHLFSFFLSLFFCESLTSVGLASVISGELPK</sequence>
<keyword evidence="1" id="KW-0812">Transmembrane</keyword>
<keyword evidence="1" id="KW-1133">Transmembrane helix</keyword>
<gene>
    <name evidence="2" type="ORF">TCIL3000_5_870</name>
</gene>
<accession>G0UMI7</accession>
<organism evidence="2">
    <name type="scientific">Trypanosoma congolense (strain IL3000)</name>
    <dbReference type="NCBI Taxonomy" id="1068625"/>
    <lineage>
        <taxon>Eukaryota</taxon>
        <taxon>Discoba</taxon>
        <taxon>Euglenozoa</taxon>
        <taxon>Kinetoplastea</taxon>
        <taxon>Metakinetoplastina</taxon>
        <taxon>Trypanosomatida</taxon>
        <taxon>Trypanosomatidae</taxon>
        <taxon>Trypanosoma</taxon>
        <taxon>Nannomonas</taxon>
    </lineage>
</organism>
<feature type="transmembrane region" description="Helical" evidence="1">
    <location>
        <begin position="87"/>
        <end position="111"/>
    </location>
</feature>
<keyword evidence="1" id="KW-0472">Membrane</keyword>
<dbReference type="EMBL" id="HE575318">
    <property type="protein sequence ID" value="CCC90393.1"/>
    <property type="molecule type" value="Genomic_DNA"/>
</dbReference>
<name>G0UMI7_TRYCI</name>
<evidence type="ECO:0000256" key="1">
    <source>
        <dbReference type="SAM" id="Phobius"/>
    </source>
</evidence>
<evidence type="ECO:0000313" key="2">
    <source>
        <dbReference type="EMBL" id="CCC90393.1"/>
    </source>
</evidence>
<protein>
    <submittedName>
        <fullName evidence="2">Uncharacterized protein</fullName>
    </submittedName>
</protein>
<reference evidence="2" key="1">
    <citation type="journal article" date="2012" name="Proc. Natl. Acad. Sci. U.S.A.">
        <title>Antigenic diversity is generated by distinct evolutionary mechanisms in African trypanosome species.</title>
        <authorList>
            <person name="Jackson A.P."/>
            <person name="Berry A."/>
            <person name="Aslett M."/>
            <person name="Allison H.C."/>
            <person name="Burton P."/>
            <person name="Vavrova-Anderson J."/>
            <person name="Brown R."/>
            <person name="Browne H."/>
            <person name="Corton N."/>
            <person name="Hauser H."/>
            <person name="Gamble J."/>
            <person name="Gilderthorp R."/>
            <person name="Marcello L."/>
            <person name="McQuillan J."/>
            <person name="Otto T.D."/>
            <person name="Quail M.A."/>
            <person name="Sanders M.J."/>
            <person name="van Tonder A."/>
            <person name="Ginger M.L."/>
            <person name="Field M.C."/>
            <person name="Barry J.D."/>
            <person name="Hertz-Fowler C."/>
            <person name="Berriman M."/>
        </authorList>
    </citation>
    <scope>NUCLEOTIDE SEQUENCE</scope>
    <source>
        <strain evidence="2">IL3000</strain>
    </source>
</reference>
<proteinExistence type="predicted"/>